<accession>A0A4Y7PGA3</accession>
<evidence type="ECO:0000313" key="1">
    <source>
        <dbReference type="EMBL" id="TDL13539.1"/>
    </source>
</evidence>
<dbReference type="VEuPathDB" id="FungiDB:BD410DRAFT_846731"/>
<organism evidence="1 3">
    <name type="scientific">Rickenella mellea</name>
    <dbReference type="NCBI Taxonomy" id="50990"/>
    <lineage>
        <taxon>Eukaryota</taxon>
        <taxon>Fungi</taxon>
        <taxon>Dikarya</taxon>
        <taxon>Basidiomycota</taxon>
        <taxon>Agaricomycotina</taxon>
        <taxon>Agaricomycetes</taxon>
        <taxon>Hymenochaetales</taxon>
        <taxon>Rickenellaceae</taxon>
        <taxon>Rickenella</taxon>
    </lineage>
</organism>
<keyword evidence="3" id="KW-1185">Reference proteome</keyword>
<protein>
    <submittedName>
        <fullName evidence="1">Uncharacterized protein</fullName>
    </submittedName>
</protein>
<proteinExistence type="predicted"/>
<reference evidence="1 3" key="1">
    <citation type="submission" date="2018-06" db="EMBL/GenBank/DDBJ databases">
        <title>A transcriptomic atlas of mushroom development highlights an independent origin of complex multicellularity.</title>
        <authorList>
            <consortium name="DOE Joint Genome Institute"/>
            <person name="Krizsan K."/>
            <person name="Almasi E."/>
            <person name="Merenyi Z."/>
            <person name="Sahu N."/>
            <person name="Viragh M."/>
            <person name="Koszo T."/>
            <person name="Mondo S."/>
            <person name="Kiss B."/>
            <person name="Balint B."/>
            <person name="Kues U."/>
            <person name="Barry K."/>
            <person name="Hegedus J.C."/>
            <person name="Henrissat B."/>
            <person name="Johnson J."/>
            <person name="Lipzen A."/>
            <person name="Ohm R."/>
            <person name="Nagy I."/>
            <person name="Pangilinan J."/>
            <person name="Yan J."/>
            <person name="Xiong Y."/>
            <person name="Grigoriev I.V."/>
            <person name="Hibbett D.S."/>
            <person name="Nagy L.G."/>
        </authorList>
    </citation>
    <scope>NUCLEOTIDE SEQUENCE [LARGE SCALE GENOMIC DNA]</scope>
    <source>
        <strain evidence="1 3">SZMC22713</strain>
    </source>
</reference>
<sequence>MAGIFQAKQNPTPSMISLTPDTNTVEMPAPAVAAEAVSITVEVTPSPPIRWGRYPVYVVFCGRRRGFVYDLTLFHSFTDGYPGNVGKGFSTLERAKVAWKEFWCRDDIPTEHFYTHDLVGHAQPPAYLEQGDVPLAPPEYIVSSHPPPVMPVVPTDPGRIVVHIPRATPAELHAAVEEVNRSGGLSATTSSSAAVASTPARANVVPGYVVLLGKAPGVYKNRAEAIFALGVSDCAIITVFRDLDDAQKYFTQEFRNNNVDFIY</sequence>
<dbReference type="EMBL" id="ML170505">
    <property type="protein sequence ID" value="TDL13657.1"/>
    <property type="molecule type" value="Genomic_DNA"/>
</dbReference>
<dbReference type="AlphaFoldDB" id="A0A4Y7PGA3"/>
<dbReference type="Proteomes" id="UP000294933">
    <property type="component" value="Unassembled WGS sequence"/>
</dbReference>
<evidence type="ECO:0000313" key="2">
    <source>
        <dbReference type="EMBL" id="TDL13657.1"/>
    </source>
</evidence>
<dbReference type="VEuPathDB" id="FungiDB:BD410DRAFT_846846"/>
<dbReference type="EMBL" id="ML170558">
    <property type="protein sequence ID" value="TDL13539.1"/>
    <property type="molecule type" value="Genomic_DNA"/>
</dbReference>
<gene>
    <name evidence="2" type="ORF">BD410DRAFT_846731</name>
    <name evidence="1" type="ORF">BD410DRAFT_846846</name>
</gene>
<evidence type="ECO:0000313" key="3">
    <source>
        <dbReference type="Proteomes" id="UP000294933"/>
    </source>
</evidence>
<name>A0A4Y7PGA3_9AGAM</name>